<reference evidence="1 2" key="1">
    <citation type="journal article" date="2019" name="Int. J. Syst. Evol. Microbiol.">
        <title>The Global Catalogue of Microorganisms (GCM) 10K type strain sequencing project: providing services to taxonomists for standard genome sequencing and annotation.</title>
        <authorList>
            <consortium name="The Broad Institute Genomics Platform"/>
            <consortium name="The Broad Institute Genome Sequencing Center for Infectious Disease"/>
            <person name="Wu L."/>
            <person name="Ma J."/>
        </authorList>
    </citation>
    <scope>NUCLEOTIDE SEQUENCE [LARGE SCALE GENOMIC DNA]</scope>
    <source>
        <strain evidence="1 2">JCM 14331</strain>
    </source>
</reference>
<protein>
    <recommendedName>
        <fullName evidence="3">Class IIb bacteriocin, lactobin A/cerein 7B family</fullName>
    </recommendedName>
</protein>
<evidence type="ECO:0008006" key="3">
    <source>
        <dbReference type="Google" id="ProtNLM"/>
    </source>
</evidence>
<name>A0ABN1DSD9_9GAMM</name>
<dbReference type="RefSeq" id="WP_226766712.1">
    <property type="nucleotide sequence ID" value="NZ_JAJAVQ010000002.1"/>
</dbReference>
<dbReference type="EMBL" id="BAAAEO010000002">
    <property type="protein sequence ID" value="GAA0550470.1"/>
    <property type="molecule type" value="Genomic_DNA"/>
</dbReference>
<dbReference type="Proteomes" id="UP001501169">
    <property type="component" value="Unassembled WGS sequence"/>
</dbReference>
<evidence type="ECO:0000313" key="1">
    <source>
        <dbReference type="EMBL" id="GAA0550470.1"/>
    </source>
</evidence>
<organism evidence="1 2">
    <name type="scientific">Rheinheimera aquimaris</name>
    <dbReference type="NCBI Taxonomy" id="412437"/>
    <lineage>
        <taxon>Bacteria</taxon>
        <taxon>Pseudomonadati</taxon>
        <taxon>Pseudomonadota</taxon>
        <taxon>Gammaproteobacteria</taxon>
        <taxon>Chromatiales</taxon>
        <taxon>Chromatiaceae</taxon>
        <taxon>Rheinheimera</taxon>
    </lineage>
</organism>
<accession>A0ABN1DSD9</accession>
<evidence type="ECO:0000313" key="2">
    <source>
        <dbReference type="Proteomes" id="UP001501169"/>
    </source>
</evidence>
<proteinExistence type="predicted"/>
<comment type="caution">
    <text evidence="1">The sequence shown here is derived from an EMBL/GenBank/DDBJ whole genome shotgun (WGS) entry which is preliminary data.</text>
</comment>
<keyword evidence="2" id="KW-1185">Reference proteome</keyword>
<gene>
    <name evidence="1" type="ORF">GCM10009098_17740</name>
</gene>
<sequence length="88" mass="8680">MLPYEAIKINGDKIMKEITLYDVQAVSGGGDVDWGAVGAGLGAVAIGVAIAATPVGWVGAAGATLFSFGGGFSIGLGISDSIGTWASY</sequence>